<reference evidence="1" key="1">
    <citation type="submission" date="2022-03" db="EMBL/GenBank/DDBJ databases">
        <authorList>
            <person name="Woo C.Y."/>
        </authorList>
    </citation>
    <scope>NUCLEOTIDE SEQUENCE</scope>
    <source>
        <strain evidence="1">CYS-01</strain>
    </source>
</reference>
<organism evidence="1 2">
    <name type="scientific">Pedobacter montanisoli</name>
    <dbReference type="NCBI Taxonomy" id="2923277"/>
    <lineage>
        <taxon>Bacteria</taxon>
        <taxon>Pseudomonadati</taxon>
        <taxon>Bacteroidota</taxon>
        <taxon>Sphingobacteriia</taxon>
        <taxon>Sphingobacteriales</taxon>
        <taxon>Sphingobacteriaceae</taxon>
        <taxon>Pedobacter</taxon>
    </lineage>
</organism>
<proteinExistence type="predicted"/>
<evidence type="ECO:0000313" key="2">
    <source>
        <dbReference type="Proteomes" id="UP001165460"/>
    </source>
</evidence>
<keyword evidence="2" id="KW-1185">Reference proteome</keyword>
<dbReference type="RefSeq" id="WP_243362462.1">
    <property type="nucleotide sequence ID" value="NZ_JALGBH010000002.1"/>
</dbReference>
<comment type="caution">
    <text evidence="1">The sequence shown here is derived from an EMBL/GenBank/DDBJ whole genome shotgun (WGS) entry which is preliminary data.</text>
</comment>
<gene>
    <name evidence="1" type="ORF">MMF97_11400</name>
</gene>
<dbReference type="EMBL" id="JALGBH010000002">
    <property type="protein sequence ID" value="MCJ0743321.1"/>
    <property type="molecule type" value="Genomic_DNA"/>
</dbReference>
<dbReference type="InterPro" id="IPR029074">
    <property type="entry name" value="Imm49"/>
</dbReference>
<protein>
    <submittedName>
        <fullName evidence="1">Immunity 49 family protein</fullName>
    </submittedName>
</protein>
<dbReference type="Pfam" id="PF15575">
    <property type="entry name" value="Imm49"/>
    <property type="match status" value="1"/>
</dbReference>
<dbReference type="Proteomes" id="UP001165460">
    <property type="component" value="Unassembled WGS sequence"/>
</dbReference>
<accession>A0ABS9ZYB6</accession>
<sequence>MKDQRVPVEELFANERVAEKETLEQIRLANNIQGQIRGLWYCNRTFAIYAIKYKDFKEAKKSFDTCGKLDEFQIKLFEDRLLDAGIDHICYMLLSDNLELITRYSYLTHPWFAHTIKSGSLVHAMQCIIKEDWPALEQDIATYERITSTQKGKINIPDLMYFKGMLQKDKGMIEEALLLQLKDHKKRNKYMGIAQDYISVPALGYAKLAWLKGIEVQVDHPLIPKELLPYRPLEKYEDKYDFLK</sequence>
<evidence type="ECO:0000313" key="1">
    <source>
        <dbReference type="EMBL" id="MCJ0743321.1"/>
    </source>
</evidence>
<name>A0ABS9ZYB6_9SPHI</name>